<organism evidence="1 2">
    <name type="scientific">Vreelandella aquamarina</name>
    <dbReference type="NCBI Taxonomy" id="77097"/>
    <lineage>
        <taxon>Bacteria</taxon>
        <taxon>Pseudomonadati</taxon>
        <taxon>Pseudomonadota</taxon>
        <taxon>Gammaproteobacteria</taxon>
        <taxon>Oceanospirillales</taxon>
        <taxon>Halomonadaceae</taxon>
        <taxon>Vreelandella</taxon>
    </lineage>
</organism>
<reference evidence="1" key="1">
    <citation type="submission" date="2020-06" db="EMBL/GenBank/DDBJ databases">
        <title>Whole Genome Sequence of Halomonas aquamarina MB598.</title>
        <authorList>
            <person name="Pervaiz M."/>
            <person name="Fariq A."/>
            <person name="Yasmin A."/>
            <person name="Welch M."/>
        </authorList>
    </citation>
    <scope>NUCLEOTIDE SEQUENCE</scope>
    <source>
        <strain evidence="1">MB598</strain>
    </source>
</reference>
<sequence>MKAWYKETLQTPLACVERPDPECRPGSVVVDVRAVHVPAYLMAMVDSTDIPLPVPLVLGAGGVGVVCEKADDVFNVEVGDVVALDSLVESGDIDHPEDVLMGLGEIGGRGESTEVVEAMRTRWRHGTMAQKALLPKEAVTRLPGAEHYEEPGRLAFLTWLGIAGEGVVQSGQQPGDIVAILGATGQMGGAAVLVALAKGASRVIALGRNEAALEKLATLDPRVVPVQLTNDVEQDAAAIIAVAGAVHVVIDTMGDAESANPLLAGFTALRDSGTLVLMGGVRQDIPVPYGEVLRRRLTIRGSRMYRPETVLSVWRMIEAGLIDLPQVGMVEVGIDDPKAAIDTATKTTGLNFVSLRP</sequence>
<comment type="caution">
    <text evidence="1">The sequence shown here is derived from an EMBL/GenBank/DDBJ whole genome shotgun (WGS) entry which is preliminary data.</text>
</comment>
<name>A0ACC5VV23_9GAMM</name>
<proteinExistence type="predicted"/>
<dbReference type="EMBL" id="JABYQT010000006">
    <property type="protein sequence ID" value="MBZ5488090.1"/>
    <property type="molecule type" value="Genomic_DNA"/>
</dbReference>
<keyword evidence="2" id="KW-1185">Reference proteome</keyword>
<accession>A0ACC5VV23</accession>
<evidence type="ECO:0000313" key="1">
    <source>
        <dbReference type="EMBL" id="MBZ5488090.1"/>
    </source>
</evidence>
<protein>
    <submittedName>
        <fullName evidence="1">Zinc-binding dehydrogenase</fullName>
    </submittedName>
</protein>
<gene>
    <name evidence="1" type="ORF">HW452_11205</name>
</gene>
<evidence type="ECO:0000313" key="2">
    <source>
        <dbReference type="Proteomes" id="UP001319846"/>
    </source>
</evidence>
<dbReference type="Proteomes" id="UP001319846">
    <property type="component" value="Unassembled WGS sequence"/>
</dbReference>